<dbReference type="HOGENOM" id="CLU_1970262_0_0_1"/>
<sequence length="127" mass="14066">MRLDDVAGCSCAKGKPPRRRLGDFPRKFNPPDLLHQLNACPSTHSLRTTSSDLQCQRRWCILSLLNAASSHSSNGAGWRQPHHSTVTVAPCPHDPTLASFGLDQSQTPKLRKHEYRAARSCLAPIEE</sequence>
<organism evidence="1 2">
    <name type="scientific">Phialophora macrospora</name>
    <dbReference type="NCBI Taxonomy" id="1851006"/>
    <lineage>
        <taxon>Eukaryota</taxon>
        <taxon>Fungi</taxon>
        <taxon>Dikarya</taxon>
        <taxon>Ascomycota</taxon>
        <taxon>Pezizomycotina</taxon>
        <taxon>Eurotiomycetes</taxon>
        <taxon>Chaetothyriomycetidae</taxon>
        <taxon>Chaetothyriales</taxon>
        <taxon>Herpotrichiellaceae</taxon>
        <taxon>Phialophora</taxon>
    </lineage>
</organism>
<accession>A0A0D2F598</accession>
<dbReference type="AlphaFoldDB" id="A0A0D2F598"/>
<evidence type="ECO:0000313" key="1">
    <source>
        <dbReference type="EMBL" id="KIW63038.1"/>
    </source>
</evidence>
<name>A0A0D2F598_9EURO</name>
<gene>
    <name evidence="1" type="ORF">PV04_09917</name>
</gene>
<protein>
    <submittedName>
        <fullName evidence="1">Uncharacterized protein</fullName>
    </submittedName>
</protein>
<proteinExistence type="predicted"/>
<keyword evidence="2" id="KW-1185">Reference proteome</keyword>
<reference evidence="1 2" key="1">
    <citation type="submission" date="2015-01" db="EMBL/GenBank/DDBJ databases">
        <title>The Genome Sequence of Capronia semiimmersa CBS27337.</title>
        <authorList>
            <consortium name="The Broad Institute Genomics Platform"/>
            <person name="Cuomo C."/>
            <person name="de Hoog S."/>
            <person name="Gorbushina A."/>
            <person name="Stielow B."/>
            <person name="Teixiera M."/>
            <person name="Abouelleil A."/>
            <person name="Chapman S.B."/>
            <person name="Priest M."/>
            <person name="Young S.K."/>
            <person name="Wortman J."/>
            <person name="Nusbaum C."/>
            <person name="Birren B."/>
        </authorList>
    </citation>
    <scope>NUCLEOTIDE SEQUENCE [LARGE SCALE GENOMIC DNA]</scope>
    <source>
        <strain evidence="1 2">CBS 27337</strain>
    </source>
</reference>
<dbReference type="EMBL" id="KN846962">
    <property type="protein sequence ID" value="KIW63038.1"/>
    <property type="molecule type" value="Genomic_DNA"/>
</dbReference>
<dbReference type="Proteomes" id="UP000054266">
    <property type="component" value="Unassembled WGS sequence"/>
</dbReference>
<evidence type="ECO:0000313" key="2">
    <source>
        <dbReference type="Proteomes" id="UP000054266"/>
    </source>
</evidence>